<evidence type="ECO:0000313" key="2">
    <source>
        <dbReference type="Proteomes" id="UP000247810"/>
    </source>
</evidence>
<evidence type="ECO:0000313" key="1">
    <source>
        <dbReference type="EMBL" id="PYH88397.1"/>
    </source>
</evidence>
<evidence type="ECO:0008006" key="3">
    <source>
        <dbReference type="Google" id="ProtNLM"/>
    </source>
</evidence>
<name>A0A319D1J9_9EURO</name>
<protein>
    <recommendedName>
        <fullName evidence="3">EF-hand domain-containing protein</fullName>
    </recommendedName>
</protein>
<reference evidence="1 2" key="1">
    <citation type="submission" date="2018-02" db="EMBL/GenBank/DDBJ databases">
        <title>The genomes of Aspergillus section Nigri reveals drivers in fungal speciation.</title>
        <authorList>
            <consortium name="DOE Joint Genome Institute"/>
            <person name="Vesth T.C."/>
            <person name="Nybo J."/>
            <person name="Theobald S."/>
            <person name="Brandl J."/>
            <person name="Frisvad J.C."/>
            <person name="Nielsen K.F."/>
            <person name="Lyhne E.K."/>
            <person name="Kogle M.E."/>
            <person name="Kuo A."/>
            <person name="Riley R."/>
            <person name="Clum A."/>
            <person name="Nolan M."/>
            <person name="Lipzen A."/>
            <person name="Salamov A."/>
            <person name="Henrissat B."/>
            <person name="Wiebenga A."/>
            <person name="De vries R.P."/>
            <person name="Grigoriev I.V."/>
            <person name="Mortensen U.H."/>
            <person name="Andersen M.R."/>
            <person name="Baker S.E."/>
        </authorList>
    </citation>
    <scope>NUCLEOTIDE SEQUENCE [LARGE SCALE GENOMIC DNA]</scope>
    <source>
        <strain evidence="1 2">CBS 707.79</strain>
    </source>
</reference>
<dbReference type="VEuPathDB" id="FungiDB:BO71DRAFT_435800"/>
<dbReference type="OrthoDB" id="4485932at2759"/>
<proteinExistence type="predicted"/>
<gene>
    <name evidence="1" type="ORF">BO71DRAFT_435800</name>
</gene>
<keyword evidence="2" id="KW-1185">Reference proteome</keyword>
<accession>A0A319D1J9</accession>
<dbReference type="EMBL" id="KZ826098">
    <property type="protein sequence ID" value="PYH88397.1"/>
    <property type="molecule type" value="Genomic_DNA"/>
</dbReference>
<dbReference type="AlphaFoldDB" id="A0A319D1J9"/>
<organism evidence="1 2">
    <name type="scientific">Aspergillus ellipticus CBS 707.79</name>
    <dbReference type="NCBI Taxonomy" id="1448320"/>
    <lineage>
        <taxon>Eukaryota</taxon>
        <taxon>Fungi</taxon>
        <taxon>Dikarya</taxon>
        <taxon>Ascomycota</taxon>
        <taxon>Pezizomycotina</taxon>
        <taxon>Eurotiomycetes</taxon>
        <taxon>Eurotiomycetidae</taxon>
        <taxon>Eurotiales</taxon>
        <taxon>Aspergillaceae</taxon>
        <taxon>Aspergillus</taxon>
        <taxon>Aspergillus subgen. Circumdati</taxon>
    </lineage>
</organism>
<dbReference type="Proteomes" id="UP000247810">
    <property type="component" value="Unassembled WGS sequence"/>
</dbReference>
<dbReference type="SUPFAM" id="SSF47473">
    <property type="entry name" value="EF-hand"/>
    <property type="match status" value="1"/>
</dbReference>
<dbReference type="InterPro" id="IPR011992">
    <property type="entry name" value="EF-hand-dom_pair"/>
</dbReference>
<sequence length="121" mass="13848">MAVSFKDYDNALAQMDKLELDRSNSEKEKMVENKLRPVFEEILKKKNPDNAVYSLDVIQDWLFSFSRAELVDACHDDQKDVADFFKFSDANSDAKISFSEWGIMGFVCAEQESGYGRAKKA</sequence>